<dbReference type="STRING" id="655863.F0X8S3"/>
<reference evidence="2 3" key="1">
    <citation type="journal article" date="2011" name="Proc. Natl. Acad. Sci. U.S.A.">
        <title>Genome and transcriptome analyses of the mountain pine beetle-fungal symbiont Grosmannia clavigera, a lodgepole pine pathogen.</title>
        <authorList>
            <person name="DiGuistini S."/>
            <person name="Wang Y."/>
            <person name="Liao N.Y."/>
            <person name="Taylor G."/>
            <person name="Tanguay P."/>
            <person name="Feau N."/>
            <person name="Henrissat B."/>
            <person name="Chan S.K."/>
            <person name="Hesse-Orce U."/>
            <person name="Alamouti S.M."/>
            <person name="Tsui C.K.M."/>
            <person name="Docking R.T."/>
            <person name="Levasseur A."/>
            <person name="Haridas S."/>
            <person name="Robertson G."/>
            <person name="Birol I."/>
            <person name="Holt R.A."/>
            <person name="Marra M.A."/>
            <person name="Hamelin R.C."/>
            <person name="Hirst M."/>
            <person name="Jones S.J.M."/>
            <person name="Bohlmann J."/>
            <person name="Breuil C."/>
        </authorList>
    </citation>
    <scope>NUCLEOTIDE SEQUENCE [LARGE SCALE GENOMIC DNA]</scope>
    <source>
        <strain evidence="3">kw1407 / UAMH 11150</strain>
    </source>
</reference>
<sequence>MAVKTFYCQADCQSADWAHHKATCTKLRSRRTLRQAANVLQMSFWRIRRQAYPVAINKVDVVADSTDVTIHADHTDSKGAATSLHTLSIDLFKGDKELEKAILSHAAAADAVVCLHEMARELFSSELEEVSRVQSREEAANQTGLCWSLEEVTVFPTTDKLKVSTTGHPSPHVFYPETKANEQQLSLHFLYRLTLKTDKTVWAVDVTGAQHGFPDALCPWPTYARDHCNTVDRKTVQEAHEVGYLWNEWKNGPESEKWIGEALMAEVHKSLCETAAALGGELGRLGKPGIQKERLVALDRLEAAAGRAMMSVKEHGYRMGVIGEVTENCGVHDGDSEEIGEEEKDEKEDEGGIKRETSVQDSARLGRITQLEASLDAAASSMRIVATPLACLREAHELLRCWRTIRMTRTTISIQLSTTTLPSPSSLTSTPSRLPWPTATKRVPMFLHSVPACTTALPGLQTIRFTVAPMHGARVLLAFPSASAQTILRLGCGERIRLPAFVGQRMEGLLRV</sequence>
<feature type="compositionally biased region" description="Acidic residues" evidence="1">
    <location>
        <begin position="335"/>
        <end position="349"/>
    </location>
</feature>
<accession>F0X8S3</accession>
<dbReference type="Gene3D" id="6.10.140.2220">
    <property type="match status" value="1"/>
</dbReference>
<dbReference type="EMBL" id="GL629735">
    <property type="protein sequence ID" value="EFX05423.1"/>
    <property type="molecule type" value="Genomic_DNA"/>
</dbReference>
<organism evidence="3">
    <name type="scientific">Grosmannia clavigera (strain kw1407 / UAMH 11150)</name>
    <name type="common">Blue stain fungus</name>
    <name type="synonym">Graphiocladiella clavigera</name>
    <dbReference type="NCBI Taxonomy" id="655863"/>
    <lineage>
        <taxon>Eukaryota</taxon>
        <taxon>Fungi</taxon>
        <taxon>Dikarya</taxon>
        <taxon>Ascomycota</taxon>
        <taxon>Pezizomycotina</taxon>
        <taxon>Sordariomycetes</taxon>
        <taxon>Sordariomycetidae</taxon>
        <taxon>Ophiostomatales</taxon>
        <taxon>Ophiostomataceae</taxon>
        <taxon>Leptographium</taxon>
    </lineage>
</organism>
<dbReference type="Proteomes" id="UP000007796">
    <property type="component" value="Unassembled WGS sequence"/>
</dbReference>
<evidence type="ECO:0000256" key="1">
    <source>
        <dbReference type="SAM" id="MobiDB-lite"/>
    </source>
</evidence>
<dbReference type="GeneID" id="25976598"/>
<dbReference type="RefSeq" id="XP_014174905.1">
    <property type="nucleotide sequence ID" value="XM_014319430.1"/>
</dbReference>
<keyword evidence="3" id="KW-1185">Reference proteome</keyword>
<feature type="region of interest" description="Disordered" evidence="1">
    <location>
        <begin position="331"/>
        <end position="355"/>
    </location>
</feature>
<dbReference type="OrthoDB" id="265717at2759"/>
<evidence type="ECO:0008006" key="4">
    <source>
        <dbReference type="Google" id="ProtNLM"/>
    </source>
</evidence>
<evidence type="ECO:0000313" key="2">
    <source>
        <dbReference type="EMBL" id="EFX05423.1"/>
    </source>
</evidence>
<name>F0X8S3_GROCL</name>
<proteinExistence type="predicted"/>
<dbReference type="InParanoid" id="F0X8S3"/>
<evidence type="ECO:0000313" key="3">
    <source>
        <dbReference type="Proteomes" id="UP000007796"/>
    </source>
</evidence>
<gene>
    <name evidence="2" type="ORF">CMQ_3492</name>
</gene>
<dbReference type="SUPFAM" id="SSF144232">
    <property type="entry name" value="HIT/MYND zinc finger-like"/>
    <property type="match status" value="1"/>
</dbReference>
<protein>
    <recommendedName>
        <fullName evidence="4">Suppressor of anucleate metulae protein B</fullName>
    </recommendedName>
</protein>
<dbReference type="HOGENOM" id="CLU_532152_0_0_1"/>
<dbReference type="AlphaFoldDB" id="F0X8S3"/>